<protein>
    <submittedName>
        <fullName evidence="3">Uncharacterized protein</fullName>
    </submittedName>
</protein>
<sequence length="420" mass="47927">MPKGTSLPHVSTLKEEELQQLSRDALRWYFKQMGCERPSWQKEVLLDGMKQVVEALQGKDAEEWKKVEQKHGIVLPKPGETTYYMDQVMSARNLEKKNKEGDPDATGKKHGSTEKEKKKEDDQETKAWLEGLTFEEREALRKAEARRRGMEKRKCSNCGNYARSKCEFMCCKKCCVEKNNPCKIHVLPPPETTPKVAQIVKPNAKFQEQPRSINLTGTKANKLRDLREVLEYYQKDMASIIQWREELNQKTVETEEEEADEAMERYLRNAKWMQELMHPELDLPTVEHTSMEEIKSRFPMPSDPDTQNEPGTRSPAFRESFVDEFGKLLQQVEHTSTHDALERCASAYAEITGHPLQLGPPTPWKRPKLDYSSTAAEQSSAAPVHMPGSLGFAKVEDPSDEHTVAGFMQARSSGVTLASL</sequence>
<name>A0A6U9R677_9CHLO</name>
<dbReference type="EMBL" id="HBIS01005521">
    <property type="protein sequence ID" value="CAE0611150.1"/>
    <property type="molecule type" value="Transcribed_RNA"/>
</dbReference>
<feature type="region of interest" description="Disordered" evidence="1">
    <location>
        <begin position="296"/>
        <end position="315"/>
    </location>
</feature>
<dbReference type="AlphaFoldDB" id="A0A6U9R677"/>
<dbReference type="EMBL" id="HBIS01005520">
    <property type="protein sequence ID" value="CAE0611149.1"/>
    <property type="molecule type" value="Transcribed_RNA"/>
</dbReference>
<dbReference type="PANTHER" id="PTHR35696">
    <property type="entry name" value="ELECTRON CARRIER/IRON ION-BINDING PROTEIN"/>
    <property type="match status" value="1"/>
</dbReference>
<proteinExistence type="predicted"/>
<gene>
    <name evidence="2" type="ORF">PSAL00342_LOCUS4984</name>
    <name evidence="3" type="ORF">PSAL00342_LOCUS4985</name>
</gene>
<accession>A0A6U9R677</accession>
<evidence type="ECO:0000313" key="3">
    <source>
        <dbReference type="EMBL" id="CAE0611150.1"/>
    </source>
</evidence>
<organism evidence="3">
    <name type="scientific">Picocystis salinarum</name>
    <dbReference type="NCBI Taxonomy" id="88271"/>
    <lineage>
        <taxon>Eukaryota</taxon>
        <taxon>Viridiplantae</taxon>
        <taxon>Chlorophyta</taxon>
        <taxon>Picocystophyceae</taxon>
        <taxon>Picocystales</taxon>
        <taxon>Picocystaceae</taxon>
        <taxon>Picocystis</taxon>
    </lineage>
</organism>
<evidence type="ECO:0000313" key="2">
    <source>
        <dbReference type="EMBL" id="CAE0611149.1"/>
    </source>
</evidence>
<evidence type="ECO:0000256" key="1">
    <source>
        <dbReference type="SAM" id="MobiDB-lite"/>
    </source>
</evidence>
<reference evidence="3" key="1">
    <citation type="submission" date="2021-01" db="EMBL/GenBank/DDBJ databases">
        <authorList>
            <person name="Corre E."/>
            <person name="Pelletier E."/>
            <person name="Niang G."/>
            <person name="Scheremetjew M."/>
            <person name="Finn R."/>
            <person name="Kale V."/>
            <person name="Holt S."/>
            <person name="Cochrane G."/>
            <person name="Meng A."/>
            <person name="Brown T."/>
            <person name="Cohen L."/>
        </authorList>
    </citation>
    <scope>NUCLEOTIDE SEQUENCE</scope>
    <source>
        <strain evidence="3">CCMP1897</strain>
    </source>
</reference>
<dbReference type="PANTHER" id="PTHR35696:SF1">
    <property type="entry name" value="ELECTRON CARRIER_IRON ION-BINDING PROTEIN"/>
    <property type="match status" value="1"/>
</dbReference>
<feature type="region of interest" description="Disordered" evidence="1">
    <location>
        <begin position="94"/>
        <end position="125"/>
    </location>
</feature>